<evidence type="ECO:0000256" key="1">
    <source>
        <dbReference type="ARBA" id="ARBA00022729"/>
    </source>
</evidence>
<dbReference type="InterPro" id="IPR011250">
    <property type="entry name" value="OMP/PagP_B-barrel"/>
</dbReference>
<dbReference type="AlphaFoldDB" id="A0A1G8N941"/>
<gene>
    <name evidence="3" type="ORF">SAMN05421846_11347</name>
</gene>
<dbReference type="SUPFAM" id="SSF56925">
    <property type="entry name" value="OMPA-like"/>
    <property type="match status" value="1"/>
</dbReference>
<reference evidence="4" key="1">
    <citation type="submission" date="2016-10" db="EMBL/GenBank/DDBJ databases">
        <authorList>
            <person name="Varghese N."/>
            <person name="Submissions S."/>
        </authorList>
    </citation>
    <scope>NUCLEOTIDE SEQUENCE [LARGE SCALE GENOMIC DNA]</scope>
    <source>
        <strain evidence="4">DSM 17071</strain>
    </source>
</reference>
<accession>A0A1G8N941</accession>
<evidence type="ECO:0000259" key="2">
    <source>
        <dbReference type="Pfam" id="PF13505"/>
    </source>
</evidence>
<keyword evidence="4" id="KW-1185">Reference proteome</keyword>
<dbReference type="InterPro" id="IPR036709">
    <property type="entry name" value="Autotransporte_beta_dom_sf"/>
</dbReference>
<organism evidence="3 4">
    <name type="scientific">Chryseobacterium taeanense</name>
    <dbReference type="NCBI Taxonomy" id="311334"/>
    <lineage>
        <taxon>Bacteria</taxon>
        <taxon>Pseudomonadati</taxon>
        <taxon>Bacteroidota</taxon>
        <taxon>Flavobacteriia</taxon>
        <taxon>Flavobacteriales</taxon>
        <taxon>Weeksellaceae</taxon>
        <taxon>Chryseobacterium group</taxon>
        <taxon>Chryseobacterium</taxon>
    </lineage>
</organism>
<protein>
    <submittedName>
        <fullName evidence="3">Outer membrane protein beta-barrel domain-containing protein</fullName>
    </submittedName>
</protein>
<dbReference type="EMBL" id="FNDW01000013">
    <property type="protein sequence ID" value="SDI76791.1"/>
    <property type="molecule type" value="Genomic_DNA"/>
</dbReference>
<keyword evidence="1" id="KW-0732">Signal</keyword>
<proteinExistence type="predicted"/>
<dbReference type="STRING" id="311334.SAMN05421846_11347"/>
<evidence type="ECO:0000313" key="4">
    <source>
        <dbReference type="Proteomes" id="UP000198869"/>
    </source>
</evidence>
<feature type="domain" description="Outer membrane protein beta-barrel" evidence="2">
    <location>
        <begin position="35"/>
        <end position="219"/>
    </location>
</feature>
<name>A0A1G8N941_9FLAO</name>
<dbReference type="Proteomes" id="UP000198869">
    <property type="component" value="Unassembled WGS sequence"/>
</dbReference>
<dbReference type="RefSeq" id="WP_228400786.1">
    <property type="nucleotide sequence ID" value="NZ_FNDW01000013.1"/>
</dbReference>
<evidence type="ECO:0000313" key="3">
    <source>
        <dbReference type="EMBL" id="SDI76791.1"/>
    </source>
</evidence>
<sequence>MSLKIIVKKEGKPGKFDRVNKQKSMNMRKMLLASSLIIMGLCNAQKKQEGLKGTWFATAQFGYQSTNDGSENGKSSSTTILPLAGYFVGPSTAVGIAVGNIGVKSTNQFADNVTLKTNLLVVEPLARKYWNIHGGLFFFGQLAAPIISGKTKVTANGQAVPDSDIKVNQFGLALSGGLDYVMSKHFTVEFSYNLANLSYTTIKNYPGTTKDIKTTDFSLAHVATVTPDYNQAVLGPNGNAISTLSFGFKFLF</sequence>
<dbReference type="InterPro" id="IPR027385">
    <property type="entry name" value="Beta-barrel_OMP"/>
</dbReference>
<dbReference type="Gene3D" id="2.40.128.130">
    <property type="entry name" value="Autotransporter beta-domain"/>
    <property type="match status" value="1"/>
</dbReference>
<dbReference type="Pfam" id="PF13505">
    <property type="entry name" value="OMP_b-brl"/>
    <property type="match status" value="1"/>
</dbReference>